<evidence type="ECO:0000259" key="1">
    <source>
        <dbReference type="Pfam" id="PF09376"/>
    </source>
</evidence>
<reference evidence="2 3" key="1">
    <citation type="submission" date="2016-12" db="EMBL/GenBank/DDBJ databases">
        <title>The draft genome sequence of Actinophytocola sp. 11-183.</title>
        <authorList>
            <person name="Wang W."/>
            <person name="Yuan L."/>
        </authorList>
    </citation>
    <scope>NUCLEOTIDE SEQUENCE [LARGE SCALE GENOMIC DNA]</scope>
    <source>
        <strain evidence="2 3">11-183</strain>
    </source>
</reference>
<evidence type="ECO:0000313" key="3">
    <source>
        <dbReference type="Proteomes" id="UP000185596"/>
    </source>
</evidence>
<proteinExistence type="predicted"/>
<dbReference type="RefSeq" id="WP_075129543.1">
    <property type="nucleotide sequence ID" value="NZ_MSIE01000077.1"/>
</dbReference>
<feature type="domain" description="NurA" evidence="1">
    <location>
        <begin position="151"/>
        <end position="286"/>
    </location>
</feature>
<evidence type="ECO:0000313" key="2">
    <source>
        <dbReference type="EMBL" id="OLF10350.1"/>
    </source>
</evidence>
<gene>
    <name evidence="2" type="ORF">BU204_32060</name>
</gene>
<accession>A0A1Q8C7M4</accession>
<dbReference type="InterPro" id="IPR012337">
    <property type="entry name" value="RNaseH-like_sf"/>
</dbReference>
<dbReference type="AlphaFoldDB" id="A0A1Q8C7M4"/>
<dbReference type="Proteomes" id="UP000185596">
    <property type="component" value="Unassembled WGS sequence"/>
</dbReference>
<dbReference type="SUPFAM" id="SSF53098">
    <property type="entry name" value="Ribonuclease H-like"/>
    <property type="match status" value="1"/>
</dbReference>
<dbReference type="Pfam" id="PF09376">
    <property type="entry name" value="NurA"/>
    <property type="match status" value="1"/>
</dbReference>
<protein>
    <recommendedName>
        <fullName evidence="1">NurA domain-containing protein</fullName>
    </recommendedName>
</protein>
<sequence length="315" mass="33881">MTALLSPPSYTVDPWDPGYGVARGDELDGRESSATLTLDLELPASRWRPLTPREGTVPGSVLFLDGVRRIDARVWVHAREPEPQPGVVASLAAGLVCCDGAARIVDVAVDRGLYAATGEDIKTRHATYAFRHTPGGLDALTLGVQGRLAALEVELATAWRRHGNVEDDLLVVDGPLRGRTHLARTVGYVKTHQKSYLQAEQAAVVAALEPGQRSPVFGMGTSWERTSWYLRLPGAARAPWAGVVRLECSADLRAEEAAALADVTALVLPRLASSPHKDPRAPQNLVPIGGLERQLRHRLGDAALLYRSLRAALAA</sequence>
<comment type="caution">
    <text evidence="2">The sequence shown here is derived from an EMBL/GenBank/DDBJ whole genome shotgun (WGS) entry which is preliminary data.</text>
</comment>
<dbReference type="InterPro" id="IPR018977">
    <property type="entry name" value="NurA_domain"/>
</dbReference>
<organism evidence="2 3">
    <name type="scientific">Actinophytocola xanthii</name>
    <dbReference type="NCBI Taxonomy" id="1912961"/>
    <lineage>
        <taxon>Bacteria</taxon>
        <taxon>Bacillati</taxon>
        <taxon>Actinomycetota</taxon>
        <taxon>Actinomycetes</taxon>
        <taxon>Pseudonocardiales</taxon>
        <taxon>Pseudonocardiaceae</taxon>
    </lineage>
</organism>
<dbReference type="STRING" id="1912961.BU204_32060"/>
<dbReference type="EMBL" id="MSIE01000077">
    <property type="protein sequence ID" value="OLF10350.1"/>
    <property type="molecule type" value="Genomic_DNA"/>
</dbReference>
<keyword evidence="3" id="KW-1185">Reference proteome</keyword>
<name>A0A1Q8C7M4_9PSEU</name>